<dbReference type="Proteomes" id="UP000293331">
    <property type="component" value="Unassembled WGS sequence"/>
</dbReference>
<evidence type="ECO:0000256" key="1">
    <source>
        <dbReference type="ARBA" id="ARBA00022614"/>
    </source>
</evidence>
<reference evidence="6 7" key="1">
    <citation type="submission" date="2019-02" db="EMBL/GenBank/DDBJ databases">
        <title>Bacterial novel species Mucilaginibacter sp. 17JY9-4 isolated from soil.</title>
        <authorList>
            <person name="Jung H.-Y."/>
        </authorList>
    </citation>
    <scope>NUCLEOTIDE SEQUENCE [LARGE SCALE GENOMIC DNA]</scope>
    <source>
        <strain evidence="6 7">17JY9-4</strain>
    </source>
</reference>
<dbReference type="PANTHER" id="PTHR47186:SF61">
    <property type="entry name" value="LEUCINE-RICH REPEAT-CONTAINING PROTEIN 57-RELATED"/>
    <property type="match status" value="1"/>
</dbReference>
<keyword evidence="3" id="KW-1133">Transmembrane helix</keyword>
<evidence type="ECO:0000313" key="7">
    <source>
        <dbReference type="Proteomes" id="UP000293331"/>
    </source>
</evidence>
<dbReference type="Pfam" id="PF20703">
    <property type="entry name" value="nSTAND1"/>
    <property type="match status" value="1"/>
</dbReference>
<protein>
    <recommendedName>
        <fullName evidence="8">ATP-binding protein</fullName>
    </recommendedName>
</protein>
<name>A0A4Q5LQL1_9SPHI</name>
<evidence type="ECO:0000259" key="5">
    <source>
        <dbReference type="Pfam" id="PF23598"/>
    </source>
</evidence>
<dbReference type="InterPro" id="IPR049052">
    <property type="entry name" value="nSTAND1"/>
</dbReference>
<dbReference type="Pfam" id="PF23598">
    <property type="entry name" value="LRR_14"/>
    <property type="match status" value="1"/>
</dbReference>
<keyword evidence="3" id="KW-0812">Transmembrane</keyword>
<organism evidence="6 7">
    <name type="scientific">Mucilaginibacter terrigena</name>
    <dbReference type="NCBI Taxonomy" id="2492395"/>
    <lineage>
        <taxon>Bacteria</taxon>
        <taxon>Pseudomonadati</taxon>
        <taxon>Bacteroidota</taxon>
        <taxon>Sphingobacteriia</taxon>
        <taxon>Sphingobacteriales</taxon>
        <taxon>Sphingobacteriaceae</taxon>
        <taxon>Mucilaginibacter</taxon>
    </lineage>
</organism>
<dbReference type="SMART" id="SM00369">
    <property type="entry name" value="LRR_TYP"/>
    <property type="match status" value="3"/>
</dbReference>
<keyword evidence="2" id="KW-0677">Repeat</keyword>
<evidence type="ECO:0000256" key="2">
    <source>
        <dbReference type="ARBA" id="ARBA00022737"/>
    </source>
</evidence>
<dbReference type="SUPFAM" id="SSF52540">
    <property type="entry name" value="P-loop containing nucleoside triphosphate hydrolases"/>
    <property type="match status" value="1"/>
</dbReference>
<dbReference type="EMBL" id="SEWG01000002">
    <property type="protein sequence ID" value="RYU91639.1"/>
    <property type="molecule type" value="Genomic_DNA"/>
</dbReference>
<evidence type="ECO:0000259" key="4">
    <source>
        <dbReference type="Pfam" id="PF20703"/>
    </source>
</evidence>
<dbReference type="InterPro" id="IPR055414">
    <property type="entry name" value="LRR_R13L4/SHOC2-like"/>
</dbReference>
<gene>
    <name evidence="6" type="ORF">EWM62_06785</name>
</gene>
<feature type="transmembrane region" description="Helical" evidence="3">
    <location>
        <begin position="489"/>
        <end position="509"/>
    </location>
</feature>
<evidence type="ECO:0008006" key="8">
    <source>
        <dbReference type="Google" id="ProtNLM"/>
    </source>
</evidence>
<dbReference type="OrthoDB" id="1090410at2"/>
<feature type="domain" description="Novel STAND NTPase 1" evidence="4">
    <location>
        <begin position="5"/>
        <end position="389"/>
    </location>
</feature>
<evidence type="ECO:0000256" key="3">
    <source>
        <dbReference type="SAM" id="Phobius"/>
    </source>
</evidence>
<evidence type="ECO:0000313" key="6">
    <source>
        <dbReference type="EMBL" id="RYU91639.1"/>
    </source>
</evidence>
<dbReference type="InterPro" id="IPR003591">
    <property type="entry name" value="Leu-rich_rpt_typical-subtyp"/>
</dbReference>
<accession>A0A4Q5LQL1</accession>
<dbReference type="AlphaFoldDB" id="A0A4Q5LQL1"/>
<keyword evidence="3" id="KW-0472">Membrane</keyword>
<dbReference type="Gene3D" id="3.40.50.300">
    <property type="entry name" value="P-loop containing nucleotide triphosphate hydrolases"/>
    <property type="match status" value="1"/>
</dbReference>
<dbReference type="SUPFAM" id="SSF52058">
    <property type="entry name" value="L domain-like"/>
    <property type="match status" value="1"/>
</dbReference>
<dbReference type="PANTHER" id="PTHR47186">
    <property type="entry name" value="LEUCINE-RICH REPEAT-CONTAINING PROTEIN 57"/>
    <property type="match status" value="1"/>
</dbReference>
<comment type="caution">
    <text evidence="6">The sequence shown here is derived from an EMBL/GenBank/DDBJ whole genome shotgun (WGS) entry which is preliminary data.</text>
</comment>
<dbReference type="InterPro" id="IPR032774">
    <property type="entry name" value="WG_beta_rep"/>
</dbReference>
<sequence>MKQYPFKFLDPYSKDDAKFFSGRDEEIAQLYEMVFQSPILLVYGASGTGKTSLIQCGLASRFASHDWMALTIRRGGNINLSLQKVLADAGGKTHAETIEPGWLSKFKQKNTATDNMGGDTVIITALKNIYLNAFKPVYLIFDQFEELYIFGTKEEQTEFIRSVKQILMVEQPVKMIFSIREEFLGYLDEFEREVPQLTRKKLRVEPMNDTKIKQVIHRATANESSLVTIAPGEEEQVAKLIFEKLKITERSKTIQLPYLQVFLDRFYLSITKDENRKTPAVFNFEEVSKQGKIGDILQNFLEEQVTGISAKMLPTDHDLTPETIWNMLSPFATLDGTKDPITKNSLYDRLPNVDNSSIDTVVEAFINRRIIRYDEDADRYELAHDSLAKRIAEKRSKQEIAQLEAKSILKFRTSRNNATGELLSETDLNFIEPLLSKLKLTDEENTLFKKSKHAAELRRRSEELRLMKENDSLKKTQKLLKKNAKWQKIIIAVGFVSFVMAILFTYNTIRSYRNLQALQAKTKKLIASVYFYRDKIGLSKVDKDGKQWYGFIDKNLDVVIDYKYTDAETFDDTGFAKVKRGGRSYLVDVDGNEYQVSTSIDSLNNSTTALFLSARDFKEFPSRIFDHTNLKVLILSDCNLDELPPGIEKLVNLQQLDIAQNYFKTIPPGIFKLNKLTTLNFSGNDLTGLPPNIGELKNLKELQLYWNPDLKVTPVEISKLTLLKWLDLTGTSIKETDIGIKKLSETAPNCKVIWKGSQSF</sequence>
<feature type="domain" description="Disease resistance R13L4/SHOC-2-like LRR" evidence="5">
    <location>
        <begin position="628"/>
        <end position="730"/>
    </location>
</feature>
<dbReference type="InterPro" id="IPR032675">
    <property type="entry name" value="LRR_dom_sf"/>
</dbReference>
<proteinExistence type="predicted"/>
<dbReference type="InterPro" id="IPR027417">
    <property type="entry name" value="P-loop_NTPase"/>
</dbReference>
<dbReference type="Gene3D" id="3.80.10.10">
    <property type="entry name" value="Ribonuclease Inhibitor"/>
    <property type="match status" value="1"/>
</dbReference>
<keyword evidence="7" id="KW-1185">Reference proteome</keyword>
<dbReference type="Pfam" id="PF14903">
    <property type="entry name" value="WG_beta_rep"/>
    <property type="match status" value="1"/>
</dbReference>
<dbReference type="RefSeq" id="WP_129875896.1">
    <property type="nucleotide sequence ID" value="NZ_SEWG01000002.1"/>
</dbReference>
<keyword evidence="1" id="KW-0433">Leucine-rich repeat</keyword>